<dbReference type="InterPro" id="IPR052345">
    <property type="entry name" value="Rad_response_metalloprotease"/>
</dbReference>
<evidence type="ECO:0000313" key="3">
    <source>
        <dbReference type="Proteomes" id="UP000014018"/>
    </source>
</evidence>
<comment type="caution">
    <text evidence="2">The sequence shown here is derived from an EMBL/GenBank/DDBJ whole genome shotgun (WGS) entry which is preliminary data.</text>
</comment>
<dbReference type="PANTHER" id="PTHR43236:SF1">
    <property type="entry name" value="BLL7220 PROTEIN"/>
    <property type="match status" value="1"/>
</dbReference>
<proteinExistence type="predicted"/>
<evidence type="ECO:0000259" key="1">
    <source>
        <dbReference type="Pfam" id="PF06114"/>
    </source>
</evidence>
<dbReference type="EMBL" id="AHFB01000190">
    <property type="protein sequence ID" value="EOO23556.1"/>
    <property type="molecule type" value="Genomic_DNA"/>
</dbReference>
<dbReference type="Proteomes" id="UP000014018">
    <property type="component" value="Unassembled WGS sequence"/>
</dbReference>
<dbReference type="Pfam" id="PF06114">
    <property type="entry name" value="Peptidase_M78"/>
    <property type="match status" value="1"/>
</dbReference>
<feature type="domain" description="IrrE N-terminal-like" evidence="1">
    <location>
        <begin position="25"/>
        <end position="139"/>
    </location>
</feature>
<sequence>MGYYEKNEALELARKYNTTNPFKIAEQMNIHVFYKNLHPSIMGFYKYNKKNQYICINKNLEDNDKTLTCSHELGHCKMHRHINTPFLRANTFGTVEKLERQANLFAVELLLPDEDWYAYTKEFQTLDAISCYTGIPKELLILKYQKTTGSSFSLT</sequence>
<protein>
    <recommendedName>
        <fullName evidence="1">IrrE N-terminal-like domain-containing protein</fullName>
    </recommendedName>
</protein>
<evidence type="ECO:0000313" key="2">
    <source>
        <dbReference type="EMBL" id="EOO23556.1"/>
    </source>
</evidence>
<dbReference type="Gene3D" id="1.10.10.2910">
    <property type="match status" value="1"/>
</dbReference>
<dbReference type="AlphaFoldDB" id="A0A9W5PJB2"/>
<reference evidence="2 3" key="1">
    <citation type="submission" date="2012-12" db="EMBL/GenBank/DDBJ databases">
        <title>The Genome Sequence of Bacillus cereus VD133.</title>
        <authorList>
            <consortium name="The Broad Institute Genome Sequencing Platform"/>
            <consortium name="The Broad Institute Genome Sequencing Center for Infectious Disease"/>
            <person name="Feldgarden M."/>
            <person name="Van der Auwera G.A."/>
            <person name="Mahillon J."/>
            <person name="Duprez V."/>
            <person name="Timmery S."/>
            <person name="Mattelet C."/>
            <person name="Dierick K."/>
            <person name="Sun M."/>
            <person name="Yu Z."/>
            <person name="Zhu L."/>
            <person name="Hu X."/>
            <person name="Shank E.B."/>
            <person name="Swiecicka I."/>
            <person name="Hansen B.M."/>
            <person name="Andrup L."/>
            <person name="Walker B."/>
            <person name="Young S.K."/>
            <person name="Zeng Q."/>
            <person name="Gargeya S."/>
            <person name="Fitzgerald M."/>
            <person name="Haas B."/>
            <person name="Abouelleil A."/>
            <person name="Alvarado L."/>
            <person name="Arachchi H.M."/>
            <person name="Berlin A.M."/>
            <person name="Chapman S.B."/>
            <person name="Dewar J."/>
            <person name="Goldberg J."/>
            <person name="Griggs A."/>
            <person name="Gujja S."/>
            <person name="Hansen M."/>
            <person name="Howarth C."/>
            <person name="Imamovic A."/>
            <person name="Larimer J."/>
            <person name="McCowan C."/>
            <person name="Murphy C."/>
            <person name="Neiman D."/>
            <person name="Pearson M."/>
            <person name="Priest M."/>
            <person name="Roberts A."/>
            <person name="Saif S."/>
            <person name="Shea T."/>
            <person name="Sisk P."/>
            <person name="Sykes S."/>
            <person name="Wortman J."/>
            <person name="Nusbaum C."/>
            <person name="Birren B."/>
        </authorList>
    </citation>
    <scope>NUCLEOTIDE SEQUENCE [LARGE SCALE GENOMIC DNA]</scope>
    <source>
        <strain evidence="2 3">VD133</strain>
    </source>
</reference>
<dbReference type="RefSeq" id="WP_016110639.1">
    <property type="nucleotide sequence ID" value="NZ_KB976179.1"/>
</dbReference>
<accession>A0A9W5PJB2</accession>
<organism evidence="2 3">
    <name type="scientific">Bacillus cereus VD133</name>
    <dbReference type="NCBI Taxonomy" id="1053233"/>
    <lineage>
        <taxon>Bacteria</taxon>
        <taxon>Bacillati</taxon>
        <taxon>Bacillota</taxon>
        <taxon>Bacilli</taxon>
        <taxon>Bacillales</taxon>
        <taxon>Bacillaceae</taxon>
        <taxon>Bacillus</taxon>
        <taxon>Bacillus cereus group</taxon>
    </lineage>
</organism>
<dbReference type="PANTHER" id="PTHR43236">
    <property type="entry name" value="ANTITOXIN HIGA1"/>
    <property type="match status" value="1"/>
</dbReference>
<gene>
    <name evidence="2" type="ORF">IIU_06963</name>
</gene>
<dbReference type="InterPro" id="IPR010359">
    <property type="entry name" value="IrrE_HExxH"/>
</dbReference>
<name>A0A9W5PJB2_BACCE</name>